<sequence length="337" mass="35793">MSRRTLPVLLAAFALTAACAAPAATDPEDPAAPAAAGAFPVTVEHAYGSTEIPAEPVRVITLGLSDQDPLLALGVTPIAVYPWYGDHEFATWPWAQDELGAAQPTVLAGGVRNESEPPIEEIASLQPDLILSLYNATTPEQYELLSRIAPTVVPDQEFVDFTITWQEATRVTGEALGREADAVALVDHLEQEFADAAAAHPGFAGQEAVVAERFEPGESIVRSGNDVRARFFGDLGFTVPTEVAGVPANDFGEITVSDELIGELSRDLLVWNVGFGPEERAVVEANPVYPTLPVVQAGKVLWIEDPVLSGAFTWGTVLSLDYALEQLVPQVAQTVGG</sequence>
<evidence type="ECO:0000259" key="6">
    <source>
        <dbReference type="PROSITE" id="PS50983"/>
    </source>
</evidence>
<feature type="chain" id="PRO_5045560481" evidence="5">
    <location>
        <begin position="24"/>
        <end position="337"/>
    </location>
</feature>
<evidence type="ECO:0000256" key="1">
    <source>
        <dbReference type="ARBA" id="ARBA00004196"/>
    </source>
</evidence>
<protein>
    <submittedName>
        <fullName evidence="7">Iron-siderophore ABC transporter substrate-binding protein</fullName>
    </submittedName>
</protein>
<dbReference type="PROSITE" id="PS50983">
    <property type="entry name" value="FE_B12_PBP"/>
    <property type="match status" value="1"/>
</dbReference>
<evidence type="ECO:0000313" key="8">
    <source>
        <dbReference type="Proteomes" id="UP000694287"/>
    </source>
</evidence>
<dbReference type="EMBL" id="JADQDK010000001">
    <property type="protein sequence ID" value="MBW0135310.1"/>
    <property type="molecule type" value="Genomic_DNA"/>
</dbReference>
<accession>A0ABS6UST3</accession>
<reference evidence="7 8" key="1">
    <citation type="submission" date="2020-11" db="EMBL/GenBank/DDBJ databases">
        <title>Pseudonocardia abyssalis sp. nov. and Pseudonocardia oceani sp. nov., description and phylogenomic analysis of two novel actinomycetes isolated from the deep Southern Ocean.</title>
        <authorList>
            <person name="Parra J."/>
        </authorList>
    </citation>
    <scope>NUCLEOTIDE SEQUENCE [LARGE SCALE GENOMIC DNA]</scope>
    <source>
        <strain evidence="7 8">KRD-168</strain>
    </source>
</reference>
<dbReference type="Proteomes" id="UP000694287">
    <property type="component" value="Unassembled WGS sequence"/>
</dbReference>
<evidence type="ECO:0000256" key="4">
    <source>
        <dbReference type="ARBA" id="ARBA00022729"/>
    </source>
</evidence>
<feature type="domain" description="Fe/B12 periplasmic-binding" evidence="6">
    <location>
        <begin position="58"/>
        <end position="335"/>
    </location>
</feature>
<proteinExistence type="inferred from homology"/>
<dbReference type="CDD" id="cd01146">
    <property type="entry name" value="FhuD"/>
    <property type="match status" value="1"/>
</dbReference>
<feature type="signal peptide" evidence="5">
    <location>
        <begin position="1"/>
        <end position="23"/>
    </location>
</feature>
<gene>
    <name evidence="7" type="ORF">I4I81_13735</name>
</gene>
<dbReference type="PANTHER" id="PTHR30532">
    <property type="entry name" value="IRON III DICITRATE-BINDING PERIPLASMIC PROTEIN"/>
    <property type="match status" value="1"/>
</dbReference>
<comment type="similarity">
    <text evidence="2">Belongs to the bacterial solute-binding protein 8 family.</text>
</comment>
<dbReference type="Pfam" id="PF01497">
    <property type="entry name" value="Peripla_BP_2"/>
    <property type="match status" value="1"/>
</dbReference>
<dbReference type="RefSeq" id="WP_218603322.1">
    <property type="nucleotide sequence ID" value="NZ_JADQDJ010000120.1"/>
</dbReference>
<organism evidence="7 8">
    <name type="scientific">Pseudonocardia abyssalis</name>
    <dbReference type="NCBI Taxonomy" id="2792008"/>
    <lineage>
        <taxon>Bacteria</taxon>
        <taxon>Bacillati</taxon>
        <taxon>Actinomycetota</taxon>
        <taxon>Actinomycetes</taxon>
        <taxon>Pseudonocardiales</taxon>
        <taxon>Pseudonocardiaceae</taxon>
        <taxon>Pseudonocardia</taxon>
    </lineage>
</organism>
<name>A0ABS6UST3_9PSEU</name>
<evidence type="ECO:0000313" key="7">
    <source>
        <dbReference type="EMBL" id="MBW0135310.1"/>
    </source>
</evidence>
<dbReference type="PANTHER" id="PTHR30532:SF24">
    <property type="entry name" value="FERRIC ENTEROBACTIN-BINDING PERIPLASMIC PROTEIN FEPB"/>
    <property type="match status" value="1"/>
</dbReference>
<evidence type="ECO:0000256" key="5">
    <source>
        <dbReference type="SAM" id="SignalP"/>
    </source>
</evidence>
<dbReference type="InterPro" id="IPR051313">
    <property type="entry name" value="Bact_iron-sidero_bind"/>
</dbReference>
<evidence type="ECO:0000256" key="2">
    <source>
        <dbReference type="ARBA" id="ARBA00008814"/>
    </source>
</evidence>
<comment type="caution">
    <text evidence="7">The sequence shown here is derived from an EMBL/GenBank/DDBJ whole genome shotgun (WGS) entry which is preliminary data.</text>
</comment>
<dbReference type="InterPro" id="IPR002491">
    <property type="entry name" value="ABC_transptr_periplasmic_BD"/>
</dbReference>
<evidence type="ECO:0000256" key="3">
    <source>
        <dbReference type="ARBA" id="ARBA00022448"/>
    </source>
</evidence>
<dbReference type="PROSITE" id="PS51257">
    <property type="entry name" value="PROKAR_LIPOPROTEIN"/>
    <property type="match status" value="1"/>
</dbReference>
<comment type="subcellular location">
    <subcellularLocation>
        <location evidence="1">Cell envelope</location>
    </subcellularLocation>
</comment>
<keyword evidence="4 5" id="KW-0732">Signal</keyword>
<keyword evidence="3" id="KW-0813">Transport</keyword>
<keyword evidence="8" id="KW-1185">Reference proteome</keyword>